<accession>Q54X92</accession>
<dbReference type="HOGENOM" id="CLU_210589_0_0_1"/>
<dbReference type="PhylomeDB" id="Q54X92"/>
<name>Q54X92_DICDI</name>
<protein>
    <submittedName>
        <fullName evidence="1">Uncharacterized protein</fullName>
    </submittedName>
</protein>
<evidence type="ECO:0000313" key="1">
    <source>
        <dbReference type="EMBL" id="EAL67901.1"/>
    </source>
</evidence>
<evidence type="ECO:0000313" key="2">
    <source>
        <dbReference type="Proteomes" id="UP000002195"/>
    </source>
</evidence>
<gene>
    <name evidence="1" type="ORF">DDB_G0279125</name>
</gene>
<keyword evidence="2" id="KW-1185">Reference proteome</keyword>
<dbReference type="EMBL" id="AAFI02000027">
    <property type="protein sequence ID" value="EAL67901.1"/>
    <property type="molecule type" value="Genomic_DNA"/>
</dbReference>
<comment type="caution">
    <text evidence="1">The sequence shown here is derived from an EMBL/GenBank/DDBJ whole genome shotgun (WGS) entry which is preliminary data.</text>
</comment>
<dbReference type="KEGG" id="ddi:DDB_G0279125"/>
<dbReference type="GeneID" id="8621881"/>
<dbReference type="PaxDb" id="44689-DDB0218149"/>
<proteinExistence type="predicted"/>
<dbReference type="VEuPathDB" id="AmoebaDB:DDB_G0279125"/>
<dbReference type="dictyBase" id="DDB_G0279125"/>
<sequence length="56" mass="5958">MLYTSISSISKVNNLNKSNDVNKSDTTTQFTQNKISEGLVSNLLLNVATALGKAGL</sequence>
<dbReference type="Proteomes" id="UP000002195">
    <property type="component" value="Unassembled WGS sequence"/>
</dbReference>
<dbReference type="SMR" id="Q54X92"/>
<dbReference type="AlphaFoldDB" id="Q54X92"/>
<dbReference type="RefSeq" id="XP_641875.1">
    <property type="nucleotide sequence ID" value="XM_636783.1"/>
</dbReference>
<dbReference type="InParanoid" id="Q54X92"/>
<reference evidence="1 2" key="1">
    <citation type="journal article" date="2005" name="Nature">
        <title>The genome of the social amoeba Dictyostelium discoideum.</title>
        <authorList>
            <consortium name="The Dictyostelium discoideum Sequencing Consortium"/>
            <person name="Eichinger L."/>
            <person name="Pachebat J.A."/>
            <person name="Glockner G."/>
            <person name="Rajandream M.A."/>
            <person name="Sucgang R."/>
            <person name="Berriman M."/>
            <person name="Song J."/>
            <person name="Olsen R."/>
            <person name="Szafranski K."/>
            <person name="Xu Q."/>
            <person name="Tunggal B."/>
            <person name="Kummerfeld S."/>
            <person name="Madera M."/>
            <person name="Konfortov B.A."/>
            <person name="Rivero F."/>
            <person name="Bankier A.T."/>
            <person name="Lehmann R."/>
            <person name="Hamlin N."/>
            <person name="Davies R."/>
            <person name="Gaudet P."/>
            <person name="Fey P."/>
            <person name="Pilcher K."/>
            <person name="Chen G."/>
            <person name="Saunders D."/>
            <person name="Sodergren E."/>
            <person name="Davis P."/>
            <person name="Kerhornou A."/>
            <person name="Nie X."/>
            <person name="Hall N."/>
            <person name="Anjard C."/>
            <person name="Hemphill L."/>
            <person name="Bason N."/>
            <person name="Farbrother P."/>
            <person name="Desany B."/>
            <person name="Just E."/>
            <person name="Morio T."/>
            <person name="Rost R."/>
            <person name="Churcher C."/>
            <person name="Cooper J."/>
            <person name="Haydock S."/>
            <person name="van Driessche N."/>
            <person name="Cronin A."/>
            <person name="Goodhead I."/>
            <person name="Muzny D."/>
            <person name="Mourier T."/>
            <person name="Pain A."/>
            <person name="Lu M."/>
            <person name="Harper D."/>
            <person name="Lindsay R."/>
            <person name="Hauser H."/>
            <person name="James K."/>
            <person name="Quiles M."/>
            <person name="Madan Babu M."/>
            <person name="Saito T."/>
            <person name="Buchrieser C."/>
            <person name="Wardroper A."/>
            <person name="Felder M."/>
            <person name="Thangavelu M."/>
            <person name="Johnson D."/>
            <person name="Knights A."/>
            <person name="Loulseged H."/>
            <person name="Mungall K."/>
            <person name="Oliver K."/>
            <person name="Price C."/>
            <person name="Quail M.A."/>
            <person name="Urushihara H."/>
            <person name="Hernandez J."/>
            <person name="Rabbinowitsch E."/>
            <person name="Steffen D."/>
            <person name="Sanders M."/>
            <person name="Ma J."/>
            <person name="Kohara Y."/>
            <person name="Sharp S."/>
            <person name="Simmonds M."/>
            <person name="Spiegler S."/>
            <person name="Tivey A."/>
            <person name="Sugano S."/>
            <person name="White B."/>
            <person name="Walker D."/>
            <person name="Woodward J."/>
            <person name="Winckler T."/>
            <person name="Tanaka Y."/>
            <person name="Shaulsky G."/>
            <person name="Schleicher M."/>
            <person name="Weinstock G."/>
            <person name="Rosenthal A."/>
            <person name="Cox E.C."/>
            <person name="Chisholm R.L."/>
            <person name="Gibbs R."/>
            <person name="Loomis W.F."/>
            <person name="Platzer M."/>
            <person name="Kay R.R."/>
            <person name="Williams J."/>
            <person name="Dear P.H."/>
            <person name="Noegel A.A."/>
            <person name="Barrell B."/>
            <person name="Kuspa A."/>
        </authorList>
    </citation>
    <scope>NUCLEOTIDE SEQUENCE [LARGE SCALE GENOMIC DNA]</scope>
    <source>
        <strain evidence="1 2">AX4</strain>
    </source>
</reference>
<organism evidence="1 2">
    <name type="scientific">Dictyostelium discoideum</name>
    <name type="common">Social amoeba</name>
    <dbReference type="NCBI Taxonomy" id="44689"/>
    <lineage>
        <taxon>Eukaryota</taxon>
        <taxon>Amoebozoa</taxon>
        <taxon>Evosea</taxon>
        <taxon>Eumycetozoa</taxon>
        <taxon>Dictyostelia</taxon>
        <taxon>Dictyosteliales</taxon>
        <taxon>Dictyosteliaceae</taxon>
        <taxon>Dictyostelium</taxon>
    </lineage>
</organism>